<proteinExistence type="predicted"/>
<sequence>MIVFVSMLIGVSYMWEDTCAPKAVERHAVFMAMLAVSTLVSWRMSGECVTLGMCAG</sequence>
<reference evidence="2" key="1">
    <citation type="submission" date="2021-05" db="EMBL/GenBank/DDBJ databases">
        <title>Encephalitozoon hellem ATCC 50604 Complete Genome.</title>
        <authorList>
            <person name="Mascarenhas dos Santos A.C."/>
            <person name="Julian A.T."/>
            <person name="Pombert J.-F."/>
        </authorList>
    </citation>
    <scope>NUCLEOTIDE SEQUENCE</scope>
    <source>
        <strain evidence="2">ATCC 50604</strain>
    </source>
</reference>
<dbReference type="EMBL" id="CP075156">
    <property type="protein sequence ID" value="UTX44267.1"/>
    <property type="molecule type" value="Genomic_DNA"/>
</dbReference>
<dbReference type="AlphaFoldDB" id="A0A9Q9CBN4"/>
<accession>A0A9Q9CBN4</accession>
<protein>
    <submittedName>
        <fullName evidence="2">Uncharacterized protein</fullName>
    </submittedName>
</protein>
<organism evidence="2 3">
    <name type="scientific">Encephalitozoon hellem</name>
    <name type="common">Microsporidian parasite</name>
    <dbReference type="NCBI Taxonomy" id="27973"/>
    <lineage>
        <taxon>Eukaryota</taxon>
        <taxon>Fungi</taxon>
        <taxon>Fungi incertae sedis</taxon>
        <taxon>Microsporidia</taxon>
        <taxon>Unikaryonidae</taxon>
        <taxon>Encephalitozoon</taxon>
    </lineage>
</organism>
<evidence type="ECO:0000313" key="1">
    <source>
        <dbReference type="EMBL" id="UTX44068.1"/>
    </source>
</evidence>
<dbReference type="EMBL" id="CP075155">
    <property type="protein sequence ID" value="UTX44068.1"/>
    <property type="molecule type" value="Genomic_DNA"/>
</dbReference>
<evidence type="ECO:0000313" key="3">
    <source>
        <dbReference type="Proteomes" id="UP001059546"/>
    </source>
</evidence>
<gene>
    <name evidence="1" type="ORF">GPU96_09g18500</name>
    <name evidence="2" type="ORF">GPU96_10g20590</name>
</gene>
<evidence type="ECO:0000313" key="2">
    <source>
        <dbReference type="EMBL" id="UTX44267.1"/>
    </source>
</evidence>
<dbReference type="Proteomes" id="UP001059546">
    <property type="component" value="Chromosome X"/>
</dbReference>
<dbReference type="Proteomes" id="UP001059546">
    <property type="component" value="Chromosome IX"/>
</dbReference>
<name>A0A9Q9CBN4_ENCHE</name>